<dbReference type="GO" id="GO:0015562">
    <property type="term" value="F:efflux transmembrane transporter activity"/>
    <property type="evidence" value="ECO:0007669"/>
    <property type="project" value="TreeGrafter"/>
</dbReference>
<sequence length="368" mass="38365">MIVMNFKSPVLPAVIAASVVLALLGGCGEKSSDKPAAVPGATIKAEVVTVQKAVLPIVSTSPASVVAGQQAQIASRLTGYIREINVQEGQTVAAGQRLFTVDPTDIQGQMNMARAGVAQSEAALADAKTDYERFGNLYKEEAIPKMQWDKIRLQYQVSQQQAAAARAAFDTASAQMKYATVQAPFAGVITQKMANAGDLAAPGRPVLVLENPATLQVQTGVARDVFSQLKLGSPVSIQVDGRTSDLVGKVTHLVPAADPVTHSYLVKIDLPEGHGLRSGNFVRVAFALGSREGIRVPVGALLERAGISGVFVVDTQGIVHYRMVRAGAASGGNVEIQAGLNPGERVVTSATTNMQSGDKVVSQGNGNG</sequence>
<evidence type="ECO:0000256" key="1">
    <source>
        <dbReference type="ARBA" id="ARBA00004196"/>
    </source>
</evidence>
<dbReference type="NCBIfam" id="TIGR01730">
    <property type="entry name" value="RND_mfp"/>
    <property type="match status" value="1"/>
</dbReference>
<comment type="subcellular location">
    <subcellularLocation>
        <location evidence="1">Cell envelope</location>
    </subcellularLocation>
</comment>
<evidence type="ECO:0000256" key="2">
    <source>
        <dbReference type="ARBA" id="ARBA00009477"/>
    </source>
</evidence>
<evidence type="ECO:0000313" key="8">
    <source>
        <dbReference type="Proteomes" id="UP000502260"/>
    </source>
</evidence>
<evidence type="ECO:0000259" key="5">
    <source>
        <dbReference type="Pfam" id="PF25917"/>
    </source>
</evidence>
<dbReference type="PROSITE" id="PS51257">
    <property type="entry name" value="PROKAR_LIPOPROTEIN"/>
    <property type="match status" value="1"/>
</dbReference>
<evidence type="ECO:0000256" key="3">
    <source>
        <dbReference type="ARBA" id="ARBA00022448"/>
    </source>
</evidence>
<dbReference type="Proteomes" id="UP000502260">
    <property type="component" value="Chromosome"/>
</dbReference>
<dbReference type="GO" id="GO:1990281">
    <property type="term" value="C:efflux pump complex"/>
    <property type="evidence" value="ECO:0007669"/>
    <property type="project" value="TreeGrafter"/>
</dbReference>
<gene>
    <name evidence="7" type="ORF">SKTS_02670</name>
</gene>
<dbReference type="PANTHER" id="PTHR30469:SF15">
    <property type="entry name" value="HLYD FAMILY OF SECRETION PROTEINS"/>
    <property type="match status" value="1"/>
</dbReference>
<evidence type="ECO:0000313" key="7">
    <source>
        <dbReference type="EMBL" id="BCB25381.1"/>
    </source>
</evidence>
<dbReference type="InterPro" id="IPR058624">
    <property type="entry name" value="MdtA-like_HH"/>
</dbReference>
<dbReference type="AlphaFoldDB" id="A0A6F8V8C2"/>
<comment type="similarity">
    <text evidence="2">Belongs to the membrane fusion protein (MFP) (TC 8.A.1) family.</text>
</comment>
<dbReference type="InterPro" id="IPR006143">
    <property type="entry name" value="RND_pump_MFP"/>
</dbReference>
<feature type="domain" description="Multidrug resistance protein MdtA-like barrel-sandwich hybrid" evidence="5">
    <location>
        <begin position="70"/>
        <end position="204"/>
    </location>
</feature>
<keyword evidence="3" id="KW-0813">Transport</keyword>
<dbReference type="SUPFAM" id="SSF111369">
    <property type="entry name" value="HlyD-like secretion proteins"/>
    <property type="match status" value="1"/>
</dbReference>
<protein>
    <submittedName>
        <fullName evidence="7">RND transporter</fullName>
    </submittedName>
</protein>
<dbReference type="EMBL" id="AP022853">
    <property type="protein sequence ID" value="BCB25381.1"/>
    <property type="molecule type" value="Genomic_DNA"/>
</dbReference>
<dbReference type="Gene3D" id="1.10.287.470">
    <property type="entry name" value="Helix hairpin bin"/>
    <property type="match status" value="1"/>
</dbReference>
<feature type="domain" description="Multidrug resistance protein MdtA-like C-terminal permuted SH3" evidence="6">
    <location>
        <begin position="309"/>
        <end position="349"/>
    </location>
</feature>
<dbReference type="Pfam" id="PF25876">
    <property type="entry name" value="HH_MFP_RND"/>
    <property type="match status" value="1"/>
</dbReference>
<accession>A0A6F8V8C2</accession>
<dbReference type="PANTHER" id="PTHR30469">
    <property type="entry name" value="MULTIDRUG RESISTANCE PROTEIN MDTA"/>
    <property type="match status" value="1"/>
</dbReference>
<dbReference type="Gene3D" id="2.40.420.20">
    <property type="match status" value="1"/>
</dbReference>
<dbReference type="Pfam" id="PF25967">
    <property type="entry name" value="RND-MFP_C"/>
    <property type="match status" value="1"/>
</dbReference>
<name>A0A6F8V8C2_9PROT</name>
<dbReference type="Gene3D" id="2.40.30.170">
    <property type="match status" value="1"/>
</dbReference>
<organism evidence="7 8">
    <name type="scientific">Sulfurimicrobium lacus</name>
    <dbReference type="NCBI Taxonomy" id="2715678"/>
    <lineage>
        <taxon>Bacteria</taxon>
        <taxon>Pseudomonadati</taxon>
        <taxon>Pseudomonadota</taxon>
        <taxon>Betaproteobacteria</taxon>
        <taxon>Nitrosomonadales</taxon>
        <taxon>Sulfuricellaceae</taxon>
        <taxon>Sulfurimicrobium</taxon>
    </lineage>
</organism>
<reference evidence="8" key="1">
    <citation type="submission" date="2020-03" db="EMBL/GenBank/DDBJ databases">
        <title>Complete genome sequence of sulfur-oxidizing bacterium skT11.</title>
        <authorList>
            <person name="Kanda M."/>
            <person name="Kojima H."/>
            <person name="Fukui M."/>
        </authorList>
    </citation>
    <scope>NUCLEOTIDE SEQUENCE [LARGE SCALE GENOMIC DNA]</scope>
    <source>
        <strain evidence="8">skT11</strain>
    </source>
</reference>
<evidence type="ECO:0000259" key="6">
    <source>
        <dbReference type="Pfam" id="PF25967"/>
    </source>
</evidence>
<keyword evidence="8" id="KW-1185">Reference proteome</keyword>
<evidence type="ECO:0000259" key="4">
    <source>
        <dbReference type="Pfam" id="PF25876"/>
    </source>
</evidence>
<dbReference type="Gene3D" id="2.40.50.100">
    <property type="match status" value="1"/>
</dbReference>
<dbReference type="InterPro" id="IPR058627">
    <property type="entry name" value="MdtA-like_C"/>
</dbReference>
<dbReference type="InterPro" id="IPR058625">
    <property type="entry name" value="MdtA-like_BSH"/>
</dbReference>
<proteinExistence type="inferred from homology"/>
<dbReference type="Pfam" id="PF25917">
    <property type="entry name" value="BSH_RND"/>
    <property type="match status" value="1"/>
</dbReference>
<feature type="domain" description="Multidrug resistance protein MdtA-like alpha-helical hairpin" evidence="4">
    <location>
        <begin position="110"/>
        <end position="179"/>
    </location>
</feature>
<dbReference type="KEGG" id="slac:SKTS_02670"/>